<dbReference type="GO" id="GO:0008652">
    <property type="term" value="P:amino acid biosynthetic process"/>
    <property type="evidence" value="ECO:0007669"/>
    <property type="project" value="UniProtKB-KW"/>
</dbReference>
<dbReference type="PROSITE" id="PS01128">
    <property type="entry name" value="SHIKIMATE_KINASE"/>
    <property type="match status" value="1"/>
</dbReference>
<dbReference type="InterPro" id="IPR000623">
    <property type="entry name" value="Shikimate_kinase/TSH1"/>
</dbReference>
<dbReference type="Gene3D" id="3.40.50.300">
    <property type="entry name" value="P-loop containing nucleotide triphosphate hydrolases"/>
    <property type="match status" value="1"/>
</dbReference>
<feature type="binding site" evidence="11">
    <location>
        <position position="69"/>
    </location>
    <ligand>
        <name>substrate</name>
    </ligand>
</feature>
<dbReference type="GO" id="GO:0004765">
    <property type="term" value="F:shikimate kinase activity"/>
    <property type="evidence" value="ECO:0007669"/>
    <property type="project" value="UniProtKB-UniRule"/>
</dbReference>
<dbReference type="Proteomes" id="UP000004621">
    <property type="component" value="Unassembled WGS sequence"/>
</dbReference>
<evidence type="ECO:0000256" key="8">
    <source>
        <dbReference type="ARBA" id="ARBA00022840"/>
    </source>
</evidence>
<dbReference type="InterPro" id="IPR023000">
    <property type="entry name" value="Shikimate_kinase_CS"/>
</dbReference>
<feature type="binding site" evidence="11">
    <location>
        <position position="93"/>
    </location>
    <ligand>
        <name>substrate</name>
    </ligand>
</feature>
<dbReference type="HAMAP" id="MF_00109">
    <property type="entry name" value="Shikimate_kinase"/>
    <property type="match status" value="1"/>
</dbReference>
<evidence type="ECO:0000256" key="6">
    <source>
        <dbReference type="ARBA" id="ARBA00022741"/>
    </source>
</evidence>
<sequence>MPVLVFRRPEMKGCLKNDELFHETTISYKMTLMEKINGNLILIGLMGAGKTTLGKQLAQMFECPFYDSDYEICTSSGVSIPTIFEMEGEEGFRNRETNMLKKLASRRNIVLSTGGGSVLRSENRQILRQNGTVVYLHASPETLLERTRYDSNRPLLQVADPLAKLQELYDQRDTLYRQTAHLVIESDSCHKTLKRLIQALDE</sequence>
<dbReference type="GO" id="GO:0009423">
    <property type="term" value="P:chorismate biosynthetic process"/>
    <property type="evidence" value="ECO:0007669"/>
    <property type="project" value="UniProtKB-UniRule"/>
</dbReference>
<comment type="similarity">
    <text evidence="2 11">Belongs to the shikimate kinase family.</text>
</comment>
<evidence type="ECO:0000256" key="5">
    <source>
        <dbReference type="ARBA" id="ARBA00022679"/>
    </source>
</evidence>
<keyword evidence="11" id="KW-0963">Cytoplasm</keyword>
<dbReference type="PANTHER" id="PTHR21087:SF16">
    <property type="entry name" value="SHIKIMATE KINASE 1, CHLOROPLASTIC"/>
    <property type="match status" value="1"/>
</dbReference>
<accession>A0A9W5MYE4</accession>
<reference evidence="12 13" key="1">
    <citation type="submission" date="2010-01" db="EMBL/GenBank/DDBJ databases">
        <authorList>
            <person name="Weinstock G."/>
            <person name="Sodergren E."/>
            <person name="Clifton S."/>
            <person name="Fulton L."/>
            <person name="Fulton B."/>
            <person name="Courtney L."/>
            <person name="Fronick C."/>
            <person name="Harrison M."/>
            <person name="Strong C."/>
            <person name="Farmer C."/>
            <person name="Delahaunty K."/>
            <person name="Markovic C."/>
            <person name="Hall O."/>
            <person name="Minx P."/>
            <person name="Tomlinson C."/>
            <person name="Mitreva M."/>
            <person name="Nelson J."/>
            <person name="Hou S."/>
            <person name="Wollam A."/>
            <person name="Pepin K.H."/>
            <person name="Johnson M."/>
            <person name="Bhonagiri V."/>
            <person name="Nash W.E."/>
            <person name="Warren W."/>
            <person name="Chinwalla A."/>
            <person name="Mardis E.R."/>
            <person name="Wilson R.K."/>
        </authorList>
    </citation>
    <scope>NUCLEOTIDE SEQUENCE [LARGE SCALE GENOMIC DNA]</scope>
    <source>
        <strain evidence="12 13">NJ9703</strain>
    </source>
</reference>
<evidence type="ECO:0000313" key="12">
    <source>
        <dbReference type="EMBL" id="EFC51156.1"/>
    </source>
</evidence>
<dbReference type="GO" id="GO:0009073">
    <property type="term" value="P:aromatic amino acid family biosynthetic process"/>
    <property type="evidence" value="ECO:0007669"/>
    <property type="project" value="UniProtKB-KW"/>
</dbReference>
<name>A0A9W5MYE4_NEISU</name>
<evidence type="ECO:0000256" key="1">
    <source>
        <dbReference type="ARBA" id="ARBA00004842"/>
    </source>
</evidence>
<protein>
    <recommendedName>
        <fullName evidence="3 11">Shikimate kinase</fullName>
        <shortName evidence="11">SK</shortName>
        <ecNumber evidence="3 11">2.7.1.71</ecNumber>
    </recommendedName>
</protein>
<feature type="binding site" evidence="11">
    <location>
        <position position="153"/>
    </location>
    <ligand>
        <name>ATP</name>
        <dbReference type="ChEBI" id="CHEBI:30616"/>
    </ligand>
</feature>
<dbReference type="GO" id="GO:0005829">
    <property type="term" value="C:cytosol"/>
    <property type="evidence" value="ECO:0007669"/>
    <property type="project" value="TreeGrafter"/>
</dbReference>
<comment type="caution">
    <text evidence="12">The sequence shown here is derived from an EMBL/GenBank/DDBJ whole genome shotgun (WGS) entry which is preliminary data.</text>
</comment>
<keyword evidence="6 11" id="KW-0547">Nucleotide-binding</keyword>
<dbReference type="EMBL" id="ACEO02000013">
    <property type="protein sequence ID" value="EFC51156.1"/>
    <property type="molecule type" value="Genomic_DNA"/>
</dbReference>
<dbReference type="CDD" id="cd00464">
    <property type="entry name" value="SK"/>
    <property type="match status" value="1"/>
</dbReference>
<evidence type="ECO:0000256" key="7">
    <source>
        <dbReference type="ARBA" id="ARBA00022777"/>
    </source>
</evidence>
<keyword evidence="7 11" id="KW-0418">Kinase</keyword>
<comment type="pathway">
    <text evidence="1 11">Metabolic intermediate biosynthesis; chorismate biosynthesis; chorismate from D-erythrose 4-phosphate and phosphoenolpyruvate: step 5/7.</text>
</comment>
<feature type="binding site" evidence="11">
    <location>
        <position position="115"/>
    </location>
    <ligand>
        <name>substrate</name>
    </ligand>
</feature>
<evidence type="ECO:0000256" key="4">
    <source>
        <dbReference type="ARBA" id="ARBA00022605"/>
    </source>
</evidence>
<dbReference type="InterPro" id="IPR027417">
    <property type="entry name" value="P-loop_NTPase"/>
</dbReference>
<dbReference type="Pfam" id="PF01202">
    <property type="entry name" value="SKI"/>
    <property type="match status" value="1"/>
</dbReference>
<dbReference type="SUPFAM" id="SSF52540">
    <property type="entry name" value="P-loop containing nucleoside triphosphate hydrolases"/>
    <property type="match status" value="1"/>
</dbReference>
<comment type="subcellular location">
    <subcellularLocation>
        <location evidence="11">Cytoplasm</location>
    </subcellularLocation>
</comment>
<comment type="cofactor">
    <cofactor evidence="11">
        <name>Mg(2+)</name>
        <dbReference type="ChEBI" id="CHEBI:18420"/>
    </cofactor>
    <text evidence="11">Binds 1 Mg(2+) ion per subunit.</text>
</comment>
<comment type="subunit">
    <text evidence="11">Monomer.</text>
</comment>
<comment type="catalytic activity">
    <reaction evidence="10 11">
        <text>shikimate + ATP = 3-phosphoshikimate + ADP + H(+)</text>
        <dbReference type="Rhea" id="RHEA:13121"/>
        <dbReference type="ChEBI" id="CHEBI:15378"/>
        <dbReference type="ChEBI" id="CHEBI:30616"/>
        <dbReference type="ChEBI" id="CHEBI:36208"/>
        <dbReference type="ChEBI" id="CHEBI:145989"/>
        <dbReference type="ChEBI" id="CHEBI:456216"/>
        <dbReference type="EC" id="2.7.1.71"/>
    </reaction>
</comment>
<comment type="function">
    <text evidence="11">Catalyzes the specific phosphorylation of the 3-hydroxyl group of shikimic acid using ATP as a cosubstrate.</text>
</comment>
<dbReference type="PANTHER" id="PTHR21087">
    <property type="entry name" value="SHIKIMATE KINASE"/>
    <property type="match status" value="1"/>
</dbReference>
<keyword evidence="11" id="KW-0460">Magnesium</keyword>
<evidence type="ECO:0000313" key="13">
    <source>
        <dbReference type="Proteomes" id="UP000004621"/>
    </source>
</evidence>
<evidence type="ECO:0000256" key="9">
    <source>
        <dbReference type="ARBA" id="ARBA00023141"/>
    </source>
</evidence>
<dbReference type="GO" id="GO:0000287">
    <property type="term" value="F:magnesium ion binding"/>
    <property type="evidence" value="ECO:0007669"/>
    <property type="project" value="UniProtKB-UniRule"/>
</dbReference>
<evidence type="ECO:0000256" key="10">
    <source>
        <dbReference type="ARBA" id="ARBA00048567"/>
    </source>
</evidence>
<evidence type="ECO:0000256" key="3">
    <source>
        <dbReference type="ARBA" id="ARBA00012154"/>
    </source>
</evidence>
<dbReference type="PRINTS" id="PR01100">
    <property type="entry name" value="SHIKIMTKNASE"/>
</dbReference>
<proteinExistence type="inferred from homology"/>
<comment type="caution">
    <text evidence="11">Lacks conserved residue(s) required for the propagation of feature annotation.</text>
</comment>
<dbReference type="InterPro" id="IPR031322">
    <property type="entry name" value="Shikimate/glucono_kinase"/>
</dbReference>
<keyword evidence="5 11" id="KW-0808">Transferase</keyword>
<gene>
    <name evidence="11 12" type="primary">aroK</name>
    <name evidence="12" type="ORF">NEISUBOT_05327</name>
</gene>
<dbReference type="EC" id="2.7.1.71" evidence="3 11"/>
<evidence type="ECO:0000256" key="2">
    <source>
        <dbReference type="ARBA" id="ARBA00006997"/>
    </source>
</evidence>
<evidence type="ECO:0000256" key="11">
    <source>
        <dbReference type="HAMAP-Rule" id="MF_00109"/>
    </source>
</evidence>
<feature type="binding site" evidence="11">
    <location>
        <begin position="47"/>
        <end position="52"/>
    </location>
    <ligand>
        <name>ATP</name>
        <dbReference type="ChEBI" id="CHEBI:30616"/>
    </ligand>
</feature>
<feature type="binding site" evidence="11">
    <location>
        <position position="172"/>
    </location>
    <ligand>
        <name>substrate</name>
    </ligand>
</feature>
<keyword evidence="8 11" id="KW-0067">ATP-binding</keyword>
<keyword evidence="11" id="KW-0479">Metal-binding</keyword>
<feature type="binding site" evidence="11">
    <location>
        <position position="51"/>
    </location>
    <ligand>
        <name>Mg(2+)</name>
        <dbReference type="ChEBI" id="CHEBI:18420"/>
    </ligand>
</feature>
<organism evidence="12 13">
    <name type="scientific">Neisseria subflava NJ9703</name>
    <dbReference type="NCBI Taxonomy" id="546268"/>
    <lineage>
        <taxon>Bacteria</taxon>
        <taxon>Pseudomonadati</taxon>
        <taxon>Pseudomonadota</taxon>
        <taxon>Betaproteobacteria</taxon>
        <taxon>Neisseriales</taxon>
        <taxon>Neisseriaceae</taxon>
        <taxon>Neisseria</taxon>
    </lineage>
</organism>
<keyword evidence="9 11" id="KW-0057">Aromatic amino acid biosynthesis</keyword>
<keyword evidence="4 11" id="KW-0028">Amino-acid biosynthesis</keyword>
<dbReference type="AlphaFoldDB" id="A0A9W5MYE4"/>
<dbReference type="GO" id="GO:0005524">
    <property type="term" value="F:ATP binding"/>
    <property type="evidence" value="ECO:0007669"/>
    <property type="project" value="UniProtKB-UniRule"/>
</dbReference>